<feature type="compositionally biased region" description="Low complexity" evidence="1">
    <location>
        <begin position="100"/>
        <end position="118"/>
    </location>
</feature>
<feature type="non-terminal residue" evidence="2">
    <location>
        <position position="1"/>
    </location>
</feature>
<proteinExistence type="predicted"/>
<gene>
    <name evidence="2" type="ORF">ALC60_05509</name>
</gene>
<feature type="region of interest" description="Disordered" evidence="1">
    <location>
        <begin position="93"/>
        <end position="171"/>
    </location>
</feature>
<feature type="region of interest" description="Disordered" evidence="1">
    <location>
        <begin position="1"/>
        <end position="24"/>
    </location>
</feature>
<feature type="region of interest" description="Disordered" evidence="1">
    <location>
        <begin position="322"/>
        <end position="358"/>
    </location>
</feature>
<organism evidence="2 3">
    <name type="scientific">Mycetomoellerius zeteki</name>
    <dbReference type="NCBI Taxonomy" id="64791"/>
    <lineage>
        <taxon>Eukaryota</taxon>
        <taxon>Metazoa</taxon>
        <taxon>Ecdysozoa</taxon>
        <taxon>Arthropoda</taxon>
        <taxon>Hexapoda</taxon>
        <taxon>Insecta</taxon>
        <taxon>Pterygota</taxon>
        <taxon>Neoptera</taxon>
        <taxon>Endopterygota</taxon>
        <taxon>Hymenoptera</taxon>
        <taxon>Apocrita</taxon>
        <taxon>Aculeata</taxon>
        <taxon>Formicoidea</taxon>
        <taxon>Formicidae</taxon>
        <taxon>Myrmicinae</taxon>
        <taxon>Mycetomoellerius</taxon>
    </lineage>
</organism>
<evidence type="ECO:0000256" key="1">
    <source>
        <dbReference type="SAM" id="MobiDB-lite"/>
    </source>
</evidence>
<protein>
    <submittedName>
        <fullName evidence="2">Uncharacterized protein</fullName>
    </submittedName>
</protein>
<reference evidence="2 3" key="1">
    <citation type="submission" date="2015-09" db="EMBL/GenBank/DDBJ databases">
        <title>Trachymyrmex zeteki WGS genome.</title>
        <authorList>
            <person name="Nygaard S."/>
            <person name="Hu H."/>
            <person name="Boomsma J."/>
            <person name="Zhang G."/>
        </authorList>
    </citation>
    <scope>NUCLEOTIDE SEQUENCE [LARGE SCALE GENOMIC DNA]</scope>
    <source>
        <strain evidence="2">Tzet28-1</strain>
        <tissue evidence="2">Whole body</tissue>
    </source>
</reference>
<dbReference type="Proteomes" id="UP000075809">
    <property type="component" value="Unassembled WGS sequence"/>
</dbReference>
<feature type="compositionally biased region" description="Basic and acidic residues" evidence="1">
    <location>
        <begin position="249"/>
        <end position="287"/>
    </location>
</feature>
<accession>A0A151X5D8</accession>
<feature type="compositionally biased region" description="Basic and acidic residues" evidence="1">
    <location>
        <begin position="123"/>
        <end position="139"/>
    </location>
</feature>
<dbReference type="EMBL" id="KQ982515">
    <property type="protein sequence ID" value="KYQ55587.1"/>
    <property type="molecule type" value="Genomic_DNA"/>
</dbReference>
<name>A0A151X5D8_9HYME</name>
<evidence type="ECO:0000313" key="3">
    <source>
        <dbReference type="Proteomes" id="UP000075809"/>
    </source>
</evidence>
<sequence length="405" mass="45144">QDSSRDRANGRVSETLGKAAQGSASLGRVRLPNIQASSNAACRCHGAKIHVKPRDRSTRLYRSRATAPKADENFNELVKKLAHTTTITRVRRANGRQPVAAAAEGTATGTAMQQQQLVEQEEKEQTPDGKKNKQQKEEKEEKEEQGEKQEEKKKLREEASKLRPGLAVRSPLTYQQERAALYSHDRGFPSGALDEKFRRCGGSTRSGEVEEGVLGKEFTIDSALAFTSPPRPGARSFAKGITTRRRERRQTDGKGDAEGKRTAKKERETVRDGEGEKEKQEKEEEAGGGRGFLARRTRVLATVAWFDDEDKEDVERAAARRLALSEREERGGGQTAPTGKSAARRASRLTLGSQRSRPRWREKKKFSVIIVIVVVALYRRRGRRQGSFRSGLTNLSPRRISASRV</sequence>
<keyword evidence="3" id="KW-1185">Reference proteome</keyword>
<feature type="region of interest" description="Disordered" evidence="1">
    <location>
        <begin position="224"/>
        <end position="291"/>
    </location>
</feature>
<dbReference type="AlphaFoldDB" id="A0A151X5D8"/>
<feature type="compositionally biased region" description="Basic and acidic residues" evidence="1">
    <location>
        <begin position="322"/>
        <end position="331"/>
    </location>
</feature>
<feature type="compositionally biased region" description="Basic and acidic residues" evidence="1">
    <location>
        <begin position="145"/>
        <end position="161"/>
    </location>
</feature>
<evidence type="ECO:0000313" key="2">
    <source>
        <dbReference type="EMBL" id="KYQ55587.1"/>
    </source>
</evidence>